<evidence type="ECO:0000256" key="3">
    <source>
        <dbReference type="ARBA" id="ARBA00022490"/>
    </source>
</evidence>
<comment type="similarity">
    <text evidence="13 19">Belongs to the ThiI family.</text>
</comment>
<reference evidence="21" key="1">
    <citation type="submission" date="2020-10" db="EMBL/GenBank/DDBJ databases">
        <authorList>
            <person name="Gilroy R."/>
        </authorList>
    </citation>
    <scope>NUCLEOTIDE SEQUENCE</scope>
    <source>
        <strain evidence="21">ChiGjej1B1-19959</strain>
    </source>
</reference>
<dbReference type="Gene3D" id="3.40.50.620">
    <property type="entry name" value="HUPs"/>
    <property type="match status" value="1"/>
</dbReference>
<dbReference type="PANTHER" id="PTHR43209">
    <property type="entry name" value="TRNA SULFURTRANSFERASE"/>
    <property type="match status" value="1"/>
</dbReference>
<dbReference type="GO" id="GO:0005829">
    <property type="term" value="C:cytosol"/>
    <property type="evidence" value="ECO:0007669"/>
    <property type="project" value="TreeGrafter"/>
</dbReference>
<evidence type="ECO:0000256" key="19">
    <source>
        <dbReference type="HAMAP-Rule" id="MF_00021"/>
    </source>
</evidence>
<dbReference type="PROSITE" id="PS51165">
    <property type="entry name" value="THUMP"/>
    <property type="match status" value="1"/>
</dbReference>
<evidence type="ECO:0000256" key="4">
    <source>
        <dbReference type="ARBA" id="ARBA00022555"/>
    </source>
</evidence>
<proteinExistence type="inferred from homology"/>
<organism evidence="21 22">
    <name type="scientific">Candidatus Fimenecus excrementigallinarum</name>
    <dbReference type="NCBI Taxonomy" id="2840816"/>
    <lineage>
        <taxon>Bacteria</taxon>
        <taxon>Bacillati</taxon>
        <taxon>Bacillota</taxon>
        <taxon>Clostridia</taxon>
        <taxon>Candidatus Fimenecus</taxon>
    </lineage>
</organism>
<dbReference type="Pfam" id="PF22025">
    <property type="entry name" value="ThiI_fer"/>
    <property type="match status" value="1"/>
</dbReference>
<dbReference type="FunFam" id="3.40.50.620:FF:000053">
    <property type="entry name" value="Probable tRNA sulfurtransferase"/>
    <property type="match status" value="1"/>
</dbReference>
<reference evidence="21" key="2">
    <citation type="journal article" date="2021" name="PeerJ">
        <title>Extensive microbial diversity within the chicken gut microbiome revealed by metagenomics and culture.</title>
        <authorList>
            <person name="Gilroy R."/>
            <person name="Ravi A."/>
            <person name="Getino M."/>
            <person name="Pursley I."/>
            <person name="Horton D.L."/>
            <person name="Alikhan N.F."/>
            <person name="Baker D."/>
            <person name="Gharbi K."/>
            <person name="Hall N."/>
            <person name="Watson M."/>
            <person name="Adriaenssens E.M."/>
            <person name="Foster-Nyarko E."/>
            <person name="Jarju S."/>
            <person name="Secka A."/>
            <person name="Antonio M."/>
            <person name="Oren A."/>
            <person name="Chaudhuri R.R."/>
            <person name="La Ragione R."/>
            <person name="Hildebrand F."/>
            <person name="Pallen M.J."/>
        </authorList>
    </citation>
    <scope>NUCLEOTIDE SEQUENCE</scope>
    <source>
        <strain evidence="21">ChiGjej1B1-19959</strain>
    </source>
</reference>
<keyword evidence="7 19" id="KW-0067">ATP-binding</keyword>
<feature type="binding site" evidence="19">
    <location>
        <begin position="184"/>
        <end position="185"/>
    </location>
    <ligand>
        <name>ATP</name>
        <dbReference type="ChEBI" id="CHEBI:30616"/>
    </ligand>
</feature>
<accession>A0A9D1IG96</accession>
<evidence type="ECO:0000313" key="22">
    <source>
        <dbReference type="Proteomes" id="UP000824071"/>
    </source>
</evidence>
<dbReference type="PANTHER" id="PTHR43209:SF1">
    <property type="entry name" value="TRNA SULFURTRANSFERASE"/>
    <property type="match status" value="1"/>
</dbReference>
<gene>
    <name evidence="19 21" type="primary">thiI</name>
    <name evidence="21" type="ORF">IAC53_07150</name>
</gene>
<comment type="catalytic activity">
    <reaction evidence="10 19">
        <text>[ThiI sulfur-carrier protein]-S-sulfanyl-L-cysteine + a uridine in tRNA + 2 reduced [2Fe-2S]-[ferredoxin] + ATP + H(+) = [ThiI sulfur-carrier protein]-L-cysteine + a 4-thiouridine in tRNA + 2 oxidized [2Fe-2S]-[ferredoxin] + AMP + diphosphate</text>
        <dbReference type="Rhea" id="RHEA:24176"/>
        <dbReference type="Rhea" id="RHEA-COMP:10000"/>
        <dbReference type="Rhea" id="RHEA-COMP:10001"/>
        <dbReference type="Rhea" id="RHEA-COMP:13337"/>
        <dbReference type="Rhea" id="RHEA-COMP:13338"/>
        <dbReference type="Rhea" id="RHEA-COMP:13339"/>
        <dbReference type="Rhea" id="RHEA-COMP:13340"/>
        <dbReference type="ChEBI" id="CHEBI:15378"/>
        <dbReference type="ChEBI" id="CHEBI:29950"/>
        <dbReference type="ChEBI" id="CHEBI:30616"/>
        <dbReference type="ChEBI" id="CHEBI:33019"/>
        <dbReference type="ChEBI" id="CHEBI:33737"/>
        <dbReference type="ChEBI" id="CHEBI:33738"/>
        <dbReference type="ChEBI" id="CHEBI:61963"/>
        <dbReference type="ChEBI" id="CHEBI:65315"/>
        <dbReference type="ChEBI" id="CHEBI:136798"/>
        <dbReference type="ChEBI" id="CHEBI:456215"/>
        <dbReference type="EC" id="2.8.1.4"/>
    </reaction>
</comment>
<feature type="binding site" evidence="19">
    <location>
        <begin position="209"/>
        <end position="210"/>
    </location>
    <ligand>
        <name>ATP</name>
        <dbReference type="ChEBI" id="CHEBI:30616"/>
    </ligand>
</feature>
<sequence>MREIILIKNGELALKGLNRATFESVLVKNIKRRLHNLGRFVITRSQSTITIEPTDEGFDVDEAVDRLGRVFGIAAFQRACETEKSMDAILRDACAYLGEELSGIRAFKVESKRSDKTFPLTSPEISREVGGALLARYPHLRVDVHRPERTVTVEVREHAAFIHCDQIKGAGGMPVGTGGKAMLLISGGIDSPVAGWMMAKRGIVLDAVHFASPPYTSPQSEQKVHDLLGQVARYSGDIGLYTVPFTEIQEQIRDHCPEALFTLVMRRFMMRIAERIARRESCAALITGESVGQVASQTILALGCTDAAATLPVFRPLIGMDKDEIIRRARHIETFDISIRPYEDCCTVFTPRHPRTRPSLPLVEAAEQKLDVEALVSRAAKGAKFELIRNDG</sequence>
<comment type="pathway">
    <text evidence="2 19">Cofactor biosynthesis; thiamine diphosphate biosynthesis.</text>
</comment>
<dbReference type="InterPro" id="IPR050102">
    <property type="entry name" value="tRNA_sulfurtransferase_ThiI"/>
</dbReference>
<comment type="subcellular location">
    <subcellularLocation>
        <location evidence="1 19">Cytoplasm</location>
    </subcellularLocation>
</comment>
<evidence type="ECO:0000256" key="6">
    <source>
        <dbReference type="ARBA" id="ARBA00022741"/>
    </source>
</evidence>
<feature type="binding site" evidence="19">
    <location>
        <position position="297"/>
    </location>
    <ligand>
        <name>ATP</name>
        <dbReference type="ChEBI" id="CHEBI:30616"/>
    </ligand>
</feature>
<dbReference type="GO" id="GO:0002937">
    <property type="term" value="P:tRNA 4-thiouridine biosynthesis"/>
    <property type="evidence" value="ECO:0007669"/>
    <property type="project" value="TreeGrafter"/>
</dbReference>
<dbReference type="GO" id="GO:0005524">
    <property type="term" value="F:ATP binding"/>
    <property type="evidence" value="ECO:0007669"/>
    <property type="project" value="UniProtKB-UniRule"/>
</dbReference>
<keyword evidence="5 19" id="KW-0808">Transferase</keyword>
<dbReference type="GO" id="GO:0009229">
    <property type="term" value="P:thiamine diphosphate biosynthetic process"/>
    <property type="evidence" value="ECO:0007669"/>
    <property type="project" value="UniProtKB-UniRule"/>
</dbReference>
<dbReference type="Proteomes" id="UP000824071">
    <property type="component" value="Unassembled WGS sequence"/>
</dbReference>
<evidence type="ECO:0000256" key="14">
    <source>
        <dbReference type="ARBA" id="ARBA00066827"/>
    </source>
</evidence>
<evidence type="ECO:0000256" key="7">
    <source>
        <dbReference type="ARBA" id="ARBA00022840"/>
    </source>
</evidence>
<evidence type="ECO:0000256" key="2">
    <source>
        <dbReference type="ARBA" id="ARBA00004948"/>
    </source>
</evidence>
<dbReference type="SUPFAM" id="SSF52402">
    <property type="entry name" value="Adenine nucleotide alpha hydrolases-like"/>
    <property type="match status" value="1"/>
</dbReference>
<dbReference type="Pfam" id="PF02568">
    <property type="entry name" value="ThiI"/>
    <property type="match status" value="1"/>
</dbReference>
<dbReference type="InterPro" id="IPR049962">
    <property type="entry name" value="THUMP_ThiI"/>
</dbReference>
<dbReference type="GO" id="GO:0140741">
    <property type="term" value="F:tRNA-uracil-4 sulfurtransferase activity"/>
    <property type="evidence" value="ECO:0007669"/>
    <property type="project" value="UniProtKB-EC"/>
</dbReference>
<keyword evidence="8 19" id="KW-0694">RNA-binding</keyword>
<dbReference type="InterPro" id="IPR049961">
    <property type="entry name" value="ThiI_N"/>
</dbReference>
<dbReference type="Pfam" id="PF02926">
    <property type="entry name" value="THUMP"/>
    <property type="match status" value="1"/>
</dbReference>
<evidence type="ECO:0000256" key="8">
    <source>
        <dbReference type="ARBA" id="ARBA00022884"/>
    </source>
</evidence>
<dbReference type="InterPro" id="IPR054173">
    <property type="entry name" value="ThiI_fer"/>
</dbReference>
<evidence type="ECO:0000256" key="9">
    <source>
        <dbReference type="ARBA" id="ARBA00022977"/>
    </source>
</evidence>
<comment type="catalytic activity">
    <reaction evidence="11 19">
        <text>[ThiS sulfur-carrier protein]-C-terminal Gly-Gly-AMP + S-sulfanyl-L-cysteinyl-[cysteine desulfurase] + AH2 = [ThiS sulfur-carrier protein]-C-terminal-Gly-aminoethanethioate + L-cysteinyl-[cysteine desulfurase] + A + AMP + 2 H(+)</text>
        <dbReference type="Rhea" id="RHEA:43340"/>
        <dbReference type="Rhea" id="RHEA-COMP:12157"/>
        <dbReference type="Rhea" id="RHEA-COMP:12158"/>
        <dbReference type="Rhea" id="RHEA-COMP:12910"/>
        <dbReference type="Rhea" id="RHEA-COMP:19908"/>
        <dbReference type="ChEBI" id="CHEBI:13193"/>
        <dbReference type="ChEBI" id="CHEBI:15378"/>
        <dbReference type="ChEBI" id="CHEBI:17499"/>
        <dbReference type="ChEBI" id="CHEBI:29950"/>
        <dbReference type="ChEBI" id="CHEBI:61963"/>
        <dbReference type="ChEBI" id="CHEBI:90618"/>
        <dbReference type="ChEBI" id="CHEBI:232372"/>
        <dbReference type="ChEBI" id="CHEBI:456215"/>
    </reaction>
</comment>
<evidence type="ECO:0000256" key="16">
    <source>
        <dbReference type="ARBA" id="ARBA00075337"/>
    </source>
</evidence>
<keyword evidence="9 19" id="KW-0784">Thiamine biosynthesis</keyword>
<evidence type="ECO:0000256" key="12">
    <source>
        <dbReference type="ARBA" id="ARBA00058382"/>
    </source>
</evidence>
<evidence type="ECO:0000259" key="20">
    <source>
        <dbReference type="PROSITE" id="PS51165"/>
    </source>
</evidence>
<evidence type="ECO:0000256" key="11">
    <source>
        <dbReference type="ARBA" id="ARBA00052330"/>
    </source>
</evidence>
<evidence type="ECO:0000256" key="1">
    <source>
        <dbReference type="ARBA" id="ARBA00004496"/>
    </source>
</evidence>
<dbReference type="HAMAP" id="MF_00021">
    <property type="entry name" value="ThiI"/>
    <property type="match status" value="1"/>
</dbReference>
<evidence type="ECO:0000256" key="15">
    <source>
        <dbReference type="ARBA" id="ARBA00071867"/>
    </source>
</evidence>
<dbReference type="AlphaFoldDB" id="A0A9D1IG96"/>
<name>A0A9D1IG96_9FIRM</name>
<dbReference type="GO" id="GO:0004810">
    <property type="term" value="F:CCA tRNA nucleotidyltransferase activity"/>
    <property type="evidence" value="ECO:0007669"/>
    <property type="project" value="InterPro"/>
</dbReference>
<comment type="caution">
    <text evidence="21">The sequence shown here is derived from an EMBL/GenBank/DDBJ whole genome shotgun (WGS) entry which is preliminary data.</text>
</comment>
<feature type="binding site" evidence="19">
    <location>
        <position position="288"/>
    </location>
    <ligand>
        <name>ATP</name>
        <dbReference type="ChEBI" id="CHEBI:30616"/>
    </ligand>
</feature>
<evidence type="ECO:0000256" key="17">
    <source>
        <dbReference type="ARBA" id="ARBA00077849"/>
    </source>
</evidence>
<dbReference type="EMBL" id="DVMW01000041">
    <property type="protein sequence ID" value="HIU36360.1"/>
    <property type="molecule type" value="Genomic_DNA"/>
</dbReference>
<dbReference type="Gene3D" id="3.30.2130.30">
    <property type="match status" value="1"/>
</dbReference>
<keyword evidence="6 19" id="KW-0547">Nucleotide-binding</keyword>
<feature type="binding site" evidence="19">
    <location>
        <position position="266"/>
    </location>
    <ligand>
        <name>ATP</name>
        <dbReference type="ChEBI" id="CHEBI:30616"/>
    </ligand>
</feature>
<keyword evidence="4 19" id="KW-0820">tRNA-binding</keyword>
<dbReference type="NCBIfam" id="TIGR00342">
    <property type="entry name" value="tRNA uracil 4-sulfurtransferase ThiI"/>
    <property type="match status" value="1"/>
</dbReference>
<dbReference type="InterPro" id="IPR004114">
    <property type="entry name" value="THUMP_dom"/>
</dbReference>
<dbReference type="InterPro" id="IPR003720">
    <property type="entry name" value="tRNA_STrfase"/>
</dbReference>
<evidence type="ECO:0000256" key="13">
    <source>
        <dbReference type="ARBA" id="ARBA00061472"/>
    </source>
</evidence>
<dbReference type="CDD" id="cd11716">
    <property type="entry name" value="THUMP_ThiI"/>
    <property type="match status" value="1"/>
</dbReference>
<feature type="domain" description="THUMP" evidence="20">
    <location>
        <begin position="61"/>
        <end position="166"/>
    </location>
</feature>
<dbReference type="GO" id="GO:0000049">
    <property type="term" value="F:tRNA binding"/>
    <property type="evidence" value="ECO:0007669"/>
    <property type="project" value="UniProtKB-UniRule"/>
</dbReference>
<dbReference type="InterPro" id="IPR020536">
    <property type="entry name" value="ThiI_AANH"/>
</dbReference>
<evidence type="ECO:0000313" key="21">
    <source>
        <dbReference type="EMBL" id="HIU36360.1"/>
    </source>
</evidence>
<dbReference type="CDD" id="cd01712">
    <property type="entry name" value="PPase_ThiI"/>
    <property type="match status" value="1"/>
</dbReference>
<evidence type="ECO:0000256" key="10">
    <source>
        <dbReference type="ARBA" id="ARBA00050570"/>
    </source>
</evidence>
<evidence type="ECO:0000256" key="18">
    <source>
        <dbReference type="ARBA" id="ARBA00080570"/>
    </source>
</evidence>
<dbReference type="GO" id="GO:0009228">
    <property type="term" value="P:thiamine biosynthetic process"/>
    <property type="evidence" value="ECO:0007669"/>
    <property type="project" value="UniProtKB-KW"/>
</dbReference>
<dbReference type="GO" id="GO:0052837">
    <property type="term" value="P:thiazole biosynthetic process"/>
    <property type="evidence" value="ECO:0007669"/>
    <property type="project" value="TreeGrafter"/>
</dbReference>
<keyword evidence="3 19" id="KW-0963">Cytoplasm</keyword>
<protein>
    <recommendedName>
        <fullName evidence="15 19">Probable tRNA sulfurtransferase</fullName>
        <ecNumber evidence="14 19">2.8.1.4</ecNumber>
    </recommendedName>
    <alternativeName>
        <fullName evidence="16 19">Sulfur carrier protein ThiS sulfurtransferase</fullName>
    </alternativeName>
    <alternativeName>
        <fullName evidence="17 19">Thiamine biosynthesis protein ThiI</fullName>
    </alternativeName>
    <alternativeName>
        <fullName evidence="18 19">tRNA 4-thiouridine synthase</fullName>
    </alternativeName>
</protein>
<evidence type="ECO:0000256" key="5">
    <source>
        <dbReference type="ARBA" id="ARBA00022679"/>
    </source>
</evidence>
<dbReference type="SMART" id="SM00981">
    <property type="entry name" value="THUMP"/>
    <property type="match status" value="1"/>
</dbReference>
<dbReference type="InterPro" id="IPR014729">
    <property type="entry name" value="Rossmann-like_a/b/a_fold"/>
</dbReference>
<dbReference type="EC" id="2.8.1.4" evidence="14 19"/>
<dbReference type="SUPFAM" id="SSF143437">
    <property type="entry name" value="THUMP domain-like"/>
    <property type="match status" value="1"/>
</dbReference>
<comment type="function">
    <text evidence="12 19">Catalyzes the ATP-dependent transfer of a sulfur to tRNA to produce 4-thiouridine in position 8 of tRNAs, which functions as a near-UV photosensor. Also catalyzes the transfer of sulfur to the sulfur carrier protein ThiS, forming ThiS-thiocarboxylate. This is a step in the synthesis of thiazole, in the thiamine biosynthesis pathway. The sulfur is donated as persulfide by IscS.</text>
</comment>